<dbReference type="RefSeq" id="WP_131938916.1">
    <property type="nucleotide sequence ID" value="NZ_BAAAMX010000075.1"/>
</dbReference>
<keyword evidence="3" id="KW-0274">FAD</keyword>
<sequence length="489" mass="54469">MGGPSVAIVGSGFSGLGLAIGLKRAGLTGFTVFERAGDVGGVWRENTYPGAACDAPSHLYSYSFEPKHDWSRRFAPQPEILDYLRACARKYGVMEHMAFGTEITAAEFDAGSGRWTLRTAGGETREADVLVSACGQLSRPSVPDIPGLESFGGTVFHSAEWDHGRDLSGREIAVVGNGASAVQFVPRIAPEAARLTVFQREPQWVGWKWDRRYPRARSWLNRRVPVLQRLSRLGVFVWFEVLLNPMLISPRGRRVLSAHIRALCRTTRWSVRDKEMRRNLTPDYELGCKRVLVSSDYYRSLNLPHVDVVTSAIVKVTPDAVVTADGRSHPADTIIMGTGFRSHGFVAPMRVTGLDGRALEDAWRDGPRAYLGLAVAGFPNFFLMYGPNTNVGSGSVVHMLESQIAYIVQAVRALRDPEVLYMDVREGVLSAFDERLQRRLGRTVWNAGGCGSWYLRGDGRNASNWPGSMLDYRRRTRRLDPSDYRFVQR</sequence>
<organism evidence="5 6">
    <name type="scientific">Actinomadura bangladeshensis</name>
    <dbReference type="NCBI Taxonomy" id="453573"/>
    <lineage>
        <taxon>Bacteria</taxon>
        <taxon>Bacillati</taxon>
        <taxon>Actinomycetota</taxon>
        <taxon>Actinomycetes</taxon>
        <taxon>Streptosporangiales</taxon>
        <taxon>Thermomonosporaceae</taxon>
        <taxon>Actinomadura</taxon>
    </lineage>
</organism>
<dbReference type="GO" id="GO:0004499">
    <property type="term" value="F:N,N-dimethylaniline monooxygenase activity"/>
    <property type="evidence" value="ECO:0007669"/>
    <property type="project" value="InterPro"/>
</dbReference>
<dbReference type="Gene3D" id="3.50.50.60">
    <property type="entry name" value="FAD/NAD(P)-binding domain"/>
    <property type="match status" value="2"/>
</dbReference>
<proteinExistence type="inferred from homology"/>
<comment type="similarity">
    <text evidence="1">Belongs to the FAD-binding monooxygenase family.</text>
</comment>
<name>A0A4V2XN64_9ACTN</name>
<reference evidence="5 6" key="1">
    <citation type="submission" date="2019-03" db="EMBL/GenBank/DDBJ databases">
        <title>Draft genome sequences of novel Actinobacteria.</title>
        <authorList>
            <person name="Sahin N."/>
            <person name="Ay H."/>
            <person name="Saygin H."/>
        </authorList>
    </citation>
    <scope>NUCLEOTIDE SEQUENCE [LARGE SCALE GENOMIC DNA]</scope>
    <source>
        <strain evidence="5 6">DSM 45347</strain>
    </source>
</reference>
<evidence type="ECO:0000256" key="2">
    <source>
        <dbReference type="ARBA" id="ARBA00022630"/>
    </source>
</evidence>
<dbReference type="Proteomes" id="UP000295431">
    <property type="component" value="Unassembled WGS sequence"/>
</dbReference>
<accession>A0A4V2XN64</accession>
<dbReference type="EMBL" id="SMJW01000041">
    <property type="protein sequence ID" value="TDC16956.1"/>
    <property type="molecule type" value="Genomic_DNA"/>
</dbReference>
<evidence type="ECO:0000313" key="5">
    <source>
        <dbReference type="EMBL" id="TDC16956.1"/>
    </source>
</evidence>
<dbReference type="GO" id="GO:0050661">
    <property type="term" value="F:NADP binding"/>
    <property type="evidence" value="ECO:0007669"/>
    <property type="project" value="InterPro"/>
</dbReference>
<dbReference type="OrthoDB" id="5168853at2"/>
<dbReference type="PANTHER" id="PTHR42877:SF4">
    <property type="entry name" value="FAD_NAD(P)-BINDING DOMAIN-CONTAINING PROTEIN-RELATED"/>
    <property type="match status" value="1"/>
</dbReference>
<dbReference type="InterPro" id="IPR036188">
    <property type="entry name" value="FAD/NAD-bd_sf"/>
</dbReference>
<evidence type="ECO:0000256" key="3">
    <source>
        <dbReference type="ARBA" id="ARBA00022827"/>
    </source>
</evidence>
<dbReference type="PRINTS" id="PR00419">
    <property type="entry name" value="ADXRDTASE"/>
</dbReference>
<protein>
    <submittedName>
        <fullName evidence="5">NAD(P)/FAD-dependent oxidoreductase</fullName>
    </submittedName>
</protein>
<dbReference type="Pfam" id="PF00743">
    <property type="entry name" value="FMO-like"/>
    <property type="match status" value="1"/>
</dbReference>
<keyword evidence="2" id="KW-0285">Flavoprotein</keyword>
<comment type="caution">
    <text evidence="5">The sequence shown here is derived from an EMBL/GenBank/DDBJ whole genome shotgun (WGS) entry which is preliminary data.</text>
</comment>
<evidence type="ECO:0000256" key="1">
    <source>
        <dbReference type="ARBA" id="ARBA00010139"/>
    </source>
</evidence>
<evidence type="ECO:0000313" key="6">
    <source>
        <dbReference type="Proteomes" id="UP000295431"/>
    </source>
</evidence>
<keyword evidence="6" id="KW-1185">Reference proteome</keyword>
<dbReference type="SUPFAM" id="SSF51905">
    <property type="entry name" value="FAD/NAD(P)-binding domain"/>
    <property type="match status" value="2"/>
</dbReference>
<dbReference type="GO" id="GO:0050660">
    <property type="term" value="F:flavin adenine dinucleotide binding"/>
    <property type="evidence" value="ECO:0007669"/>
    <property type="project" value="InterPro"/>
</dbReference>
<dbReference type="InterPro" id="IPR051209">
    <property type="entry name" value="FAD-bind_Monooxygenase_sf"/>
</dbReference>
<dbReference type="AlphaFoldDB" id="A0A4V2XN64"/>
<evidence type="ECO:0000256" key="4">
    <source>
        <dbReference type="ARBA" id="ARBA00023002"/>
    </source>
</evidence>
<dbReference type="PANTHER" id="PTHR42877">
    <property type="entry name" value="L-ORNITHINE N(5)-MONOOXYGENASE-RELATED"/>
    <property type="match status" value="1"/>
</dbReference>
<dbReference type="InterPro" id="IPR020946">
    <property type="entry name" value="Flavin_mOase-like"/>
</dbReference>
<keyword evidence="4" id="KW-0560">Oxidoreductase</keyword>
<gene>
    <name evidence="5" type="ORF">E1284_10925</name>
</gene>